<protein>
    <submittedName>
        <fullName evidence="1">Uncharacterized protein</fullName>
    </submittedName>
</protein>
<evidence type="ECO:0000313" key="1">
    <source>
        <dbReference type="EMBL" id="KRY39284.1"/>
    </source>
</evidence>
<accession>A0A0V1BQ10</accession>
<evidence type="ECO:0000313" key="2">
    <source>
        <dbReference type="Proteomes" id="UP000054776"/>
    </source>
</evidence>
<dbReference type="EMBL" id="JYDH01000020">
    <property type="protein sequence ID" value="KRY39284.1"/>
    <property type="molecule type" value="Genomic_DNA"/>
</dbReference>
<proteinExistence type="predicted"/>
<name>A0A0V1BQ10_TRISP</name>
<gene>
    <name evidence="1" type="ORF">T01_5213</name>
</gene>
<sequence length="77" mass="8535">MLPGGSAFKRVRLLVLIAQATGCLPGLRRRTDCDFTSSKGPLKNKQEDGSIIISCGISFFIVLFDKLKCKHPINIHY</sequence>
<organism evidence="1 2">
    <name type="scientific">Trichinella spiralis</name>
    <name type="common">Trichina worm</name>
    <dbReference type="NCBI Taxonomy" id="6334"/>
    <lineage>
        <taxon>Eukaryota</taxon>
        <taxon>Metazoa</taxon>
        <taxon>Ecdysozoa</taxon>
        <taxon>Nematoda</taxon>
        <taxon>Enoplea</taxon>
        <taxon>Dorylaimia</taxon>
        <taxon>Trichinellida</taxon>
        <taxon>Trichinellidae</taxon>
        <taxon>Trichinella</taxon>
    </lineage>
</organism>
<keyword evidence="2" id="KW-1185">Reference proteome</keyword>
<dbReference type="AlphaFoldDB" id="A0A0V1BQ10"/>
<reference evidence="1 2" key="1">
    <citation type="submission" date="2015-01" db="EMBL/GenBank/DDBJ databases">
        <title>Evolution of Trichinella species and genotypes.</title>
        <authorList>
            <person name="Korhonen P.K."/>
            <person name="Edoardo P."/>
            <person name="Giuseppe L.R."/>
            <person name="Gasser R.B."/>
        </authorList>
    </citation>
    <scope>NUCLEOTIDE SEQUENCE [LARGE SCALE GENOMIC DNA]</scope>
    <source>
        <strain evidence="1">ISS3</strain>
    </source>
</reference>
<dbReference type="InParanoid" id="A0A0V1BQ10"/>
<dbReference type="Proteomes" id="UP000054776">
    <property type="component" value="Unassembled WGS sequence"/>
</dbReference>
<comment type="caution">
    <text evidence="1">The sequence shown here is derived from an EMBL/GenBank/DDBJ whole genome shotgun (WGS) entry which is preliminary data.</text>
</comment>